<keyword evidence="4" id="KW-0964">Secreted</keyword>
<dbReference type="InParanoid" id="A0A6P8Y5N6"/>
<evidence type="ECO:0000256" key="5">
    <source>
        <dbReference type="ARBA" id="ARBA00022963"/>
    </source>
</evidence>
<keyword evidence="9" id="KW-1185">Reference proteome</keyword>
<dbReference type="GeneID" id="117639585"/>
<evidence type="ECO:0000256" key="4">
    <source>
        <dbReference type="ARBA" id="ARBA00022525"/>
    </source>
</evidence>
<comment type="subcellular location">
    <subcellularLocation>
        <location evidence="2">Secreted</location>
    </subcellularLocation>
</comment>
<feature type="domain" description="Phospholipase A2-like central" evidence="8">
    <location>
        <begin position="225"/>
        <end position="291"/>
    </location>
</feature>
<dbReference type="AlphaFoldDB" id="A0A6P8Y5N6"/>
<organism evidence="10">
    <name type="scientific">Thrips palmi</name>
    <name type="common">Melon thrips</name>
    <dbReference type="NCBI Taxonomy" id="161013"/>
    <lineage>
        <taxon>Eukaryota</taxon>
        <taxon>Metazoa</taxon>
        <taxon>Ecdysozoa</taxon>
        <taxon>Arthropoda</taxon>
        <taxon>Hexapoda</taxon>
        <taxon>Insecta</taxon>
        <taxon>Pterygota</taxon>
        <taxon>Neoptera</taxon>
        <taxon>Paraneoptera</taxon>
        <taxon>Thysanoptera</taxon>
        <taxon>Terebrantia</taxon>
        <taxon>Thripoidea</taxon>
        <taxon>Thripidae</taxon>
        <taxon>Thrips</taxon>
    </lineage>
</organism>
<evidence type="ECO:0000256" key="6">
    <source>
        <dbReference type="ARBA" id="ARBA00023098"/>
    </source>
</evidence>
<evidence type="ECO:0000313" key="10">
    <source>
        <dbReference type="RefSeq" id="XP_034231296.1"/>
    </source>
</evidence>
<dbReference type="Gene3D" id="1.20.90.10">
    <property type="entry name" value="Phospholipase A2 domain"/>
    <property type="match status" value="2"/>
</dbReference>
<evidence type="ECO:0000256" key="7">
    <source>
        <dbReference type="ARBA" id="ARBA00029903"/>
    </source>
</evidence>
<sequence length="363" mass="41064">MYLSSPSVRGLPALPAVLLVALVGLLQTLQARGARHLEDFEQGLSNSLSGLGQGLGPALSPVRSFIATDALADGERERRIHAHGITAKETTIGTADKPQLHLRQVTDGRHFVQLIYSGAEELRDCEYVEHEPSVRAFLQAFHDDMEAVRHGSASEARNVTVRVLGDDEALPDDVAAWLDYPRLRADCERNHQEMRRLVDGHERGEEAAKHELERRKRSLQDAFMAPGTKWCGRHHRADAYSSLGAFSRTDRCCRRHDQCKMAIPAFHTKFGLFNYRPFTLSYCGCDKRRKRDLLDAMRVPGTKWCGKGFSATSYKQLGAFSRVDRCCRHHDMGCRHYIGALEEKYGLFNWRVNTVMHCSCDRR</sequence>
<dbReference type="GO" id="GO:0005576">
    <property type="term" value="C:extracellular region"/>
    <property type="evidence" value="ECO:0007669"/>
    <property type="project" value="UniProtKB-SubCell"/>
</dbReference>
<evidence type="ECO:0000256" key="3">
    <source>
        <dbReference type="ARBA" id="ARBA00013278"/>
    </source>
</evidence>
<keyword evidence="6" id="KW-0443">Lipid metabolism</keyword>
<evidence type="ECO:0000313" key="9">
    <source>
        <dbReference type="Proteomes" id="UP000515158"/>
    </source>
</evidence>
<dbReference type="PANTHER" id="PTHR12253">
    <property type="entry name" value="RH14732P"/>
    <property type="match status" value="1"/>
</dbReference>
<dbReference type="GO" id="GO:0004623">
    <property type="term" value="F:phospholipase A2 activity"/>
    <property type="evidence" value="ECO:0007669"/>
    <property type="project" value="UniProtKB-EC"/>
</dbReference>
<dbReference type="EC" id="3.1.1.4" evidence="3"/>
<name>A0A6P8Y5N6_THRPL</name>
<reference evidence="10" key="1">
    <citation type="submission" date="2025-08" db="UniProtKB">
        <authorList>
            <consortium name="RefSeq"/>
        </authorList>
    </citation>
    <scope>IDENTIFICATION</scope>
    <source>
        <tissue evidence="10">Total insect</tissue>
    </source>
</reference>
<protein>
    <recommendedName>
        <fullName evidence="3">phospholipase A2</fullName>
        <ecNumber evidence="3">3.1.1.4</ecNumber>
    </recommendedName>
    <alternativeName>
        <fullName evidence="7">Phosphatidylcholine 2-acylhydrolase</fullName>
    </alternativeName>
</protein>
<keyword evidence="5" id="KW-0442">Lipid degradation</keyword>
<evidence type="ECO:0000259" key="8">
    <source>
        <dbReference type="Pfam" id="PF05826"/>
    </source>
</evidence>
<dbReference type="InterPro" id="IPR033113">
    <property type="entry name" value="PLA2_histidine"/>
</dbReference>
<dbReference type="GO" id="GO:0050482">
    <property type="term" value="P:arachidonate secretion"/>
    <property type="evidence" value="ECO:0007669"/>
    <property type="project" value="InterPro"/>
</dbReference>
<dbReference type="InterPro" id="IPR016090">
    <property type="entry name" value="PLA2-like_dom"/>
</dbReference>
<dbReference type="InterPro" id="IPR036444">
    <property type="entry name" value="PLipase_A2_dom_sf"/>
</dbReference>
<evidence type="ECO:0000256" key="2">
    <source>
        <dbReference type="ARBA" id="ARBA00004613"/>
    </source>
</evidence>
<dbReference type="Pfam" id="PF05826">
    <property type="entry name" value="Phospholip_A2_2"/>
    <property type="match status" value="2"/>
</dbReference>
<accession>A0A6P8Y5N6</accession>
<proteinExistence type="predicted"/>
<gene>
    <name evidence="10" type="primary">LOC117639585</name>
</gene>
<feature type="domain" description="Phospholipase A2-like central" evidence="8">
    <location>
        <begin position="299"/>
        <end position="363"/>
    </location>
</feature>
<evidence type="ECO:0000256" key="1">
    <source>
        <dbReference type="ARBA" id="ARBA00001913"/>
    </source>
</evidence>
<dbReference type="GO" id="GO:0016042">
    <property type="term" value="P:lipid catabolic process"/>
    <property type="evidence" value="ECO:0007669"/>
    <property type="project" value="UniProtKB-KW"/>
</dbReference>
<dbReference type="SUPFAM" id="SSF48619">
    <property type="entry name" value="Phospholipase A2, PLA2"/>
    <property type="match status" value="2"/>
</dbReference>
<comment type="cofactor">
    <cofactor evidence="1">
        <name>Ca(2+)</name>
        <dbReference type="ChEBI" id="CHEBI:29108"/>
    </cofactor>
</comment>
<dbReference type="Proteomes" id="UP000515158">
    <property type="component" value="Unplaced"/>
</dbReference>
<dbReference type="GO" id="GO:0006644">
    <property type="term" value="P:phospholipid metabolic process"/>
    <property type="evidence" value="ECO:0007669"/>
    <property type="project" value="InterPro"/>
</dbReference>
<dbReference type="RefSeq" id="XP_034231296.1">
    <property type="nucleotide sequence ID" value="XM_034375405.1"/>
</dbReference>
<dbReference type="OrthoDB" id="6075074at2759"/>
<dbReference type="KEGG" id="tpal:117639585"/>
<dbReference type="PROSITE" id="PS00118">
    <property type="entry name" value="PA2_HIS"/>
    <property type="match status" value="1"/>
</dbReference>